<keyword evidence="1" id="KW-0732">Signal</keyword>
<dbReference type="PANTHER" id="PTHR35309">
    <property type="match status" value="1"/>
</dbReference>
<sequence>MHASAGKGGSWRWAWTTGLVFAAACLLCRATASSYDPHVPNFYDPYFRSWFEGWYIRVTPDHVETSGADLPLLTGVGLILGAMPRGRLGWNISLASLMIQEEGQVPLRVLDDTGLQLSSWTGEGDPVTADPDSDSPPNFTVSSDDGRALLRMQGDSCTLRASLGGMRFEANCTGPPRRWGPDNDTPEGDCAVERLPTQLVGCHWSVYSLATPLSWRLVDEGTGAEWRGAGTGHFEKNWGATFPERYVWAQGAAGAGACAPGADRACLPLPSVPTVLEPTAFLVGIRTPGGRDWSFRPWDPSVVDLQVDGCAGELNMTASAPLLGHRALITMRAAPQTLTPITCPTVQAWTAEVTIELYEDEGGWWQRLWGANAASAPAEVLRFTHAAVEFGGAFQCQSDGNEWVASL</sequence>
<dbReference type="InterPro" id="IPR025893">
    <property type="entry name" value="Tocopherol_cyclase"/>
</dbReference>
<feature type="signal peptide" evidence="1">
    <location>
        <begin position="1"/>
        <end position="30"/>
    </location>
</feature>
<keyword evidence="3" id="KW-1185">Reference proteome</keyword>
<evidence type="ECO:0000313" key="2">
    <source>
        <dbReference type="EMBL" id="KAK2076395.1"/>
    </source>
</evidence>
<dbReference type="PROSITE" id="PS51257">
    <property type="entry name" value="PROKAR_LIPOPROTEIN"/>
    <property type="match status" value="1"/>
</dbReference>
<dbReference type="Proteomes" id="UP001255856">
    <property type="component" value="Unassembled WGS sequence"/>
</dbReference>
<dbReference type="AlphaFoldDB" id="A0AAD9MJD9"/>
<comment type="caution">
    <text evidence="2">The sequence shown here is derived from an EMBL/GenBank/DDBJ whole genome shotgun (WGS) entry which is preliminary data.</text>
</comment>
<dbReference type="PANTHER" id="PTHR35309:SF4">
    <property type="entry name" value="TOCOPHEROL CYCLASE"/>
    <property type="match status" value="1"/>
</dbReference>
<evidence type="ECO:0000313" key="3">
    <source>
        <dbReference type="Proteomes" id="UP001255856"/>
    </source>
</evidence>
<proteinExistence type="predicted"/>
<accession>A0AAD9MJD9</accession>
<gene>
    <name evidence="2" type="ORF">QBZ16_000920</name>
</gene>
<name>A0AAD9MJD9_PROWI</name>
<organism evidence="2 3">
    <name type="scientific">Prototheca wickerhamii</name>
    <dbReference type="NCBI Taxonomy" id="3111"/>
    <lineage>
        <taxon>Eukaryota</taxon>
        <taxon>Viridiplantae</taxon>
        <taxon>Chlorophyta</taxon>
        <taxon>core chlorophytes</taxon>
        <taxon>Trebouxiophyceae</taxon>
        <taxon>Chlorellales</taxon>
        <taxon>Chlorellaceae</taxon>
        <taxon>Prototheca</taxon>
    </lineage>
</organism>
<dbReference type="EMBL" id="JASFZW010000010">
    <property type="protein sequence ID" value="KAK2076395.1"/>
    <property type="molecule type" value="Genomic_DNA"/>
</dbReference>
<reference evidence="2" key="1">
    <citation type="submission" date="2021-01" db="EMBL/GenBank/DDBJ databases">
        <authorList>
            <person name="Eckstrom K.M.E."/>
        </authorList>
    </citation>
    <scope>NUCLEOTIDE SEQUENCE</scope>
    <source>
        <strain evidence="2">UVCC 0001</strain>
    </source>
</reference>
<evidence type="ECO:0000256" key="1">
    <source>
        <dbReference type="SAM" id="SignalP"/>
    </source>
</evidence>
<feature type="chain" id="PRO_5042019243" evidence="1">
    <location>
        <begin position="31"/>
        <end position="407"/>
    </location>
</feature>
<protein>
    <submittedName>
        <fullName evidence="2">Uncharacterized protein</fullName>
    </submittedName>
</protein>
<dbReference type="GO" id="GO:0009976">
    <property type="term" value="F:tocopherol cyclase activity"/>
    <property type="evidence" value="ECO:0007669"/>
    <property type="project" value="InterPro"/>
</dbReference>